<dbReference type="KEGG" id="ego:BBD34_03685"/>
<comment type="caution">
    <text evidence="2">The sequence shown here is derived from an EMBL/GenBank/DDBJ whole genome shotgun (WGS) entry which is preliminary data.</text>
</comment>
<dbReference type="EMBL" id="MAIC01000004">
    <property type="protein sequence ID" value="OPB79354.1"/>
    <property type="molecule type" value="Genomic_DNA"/>
</dbReference>
<dbReference type="Gene3D" id="1.10.10.2910">
    <property type="match status" value="1"/>
</dbReference>
<dbReference type="Proteomes" id="UP000190816">
    <property type="component" value="Unassembled WGS sequence"/>
</dbReference>
<protein>
    <recommendedName>
        <fullName evidence="1">IrrE N-terminal-like domain-containing protein</fullName>
    </recommendedName>
</protein>
<dbReference type="AlphaFoldDB" id="A0AAJ3NES0"/>
<name>A0AAJ3NES0_9FLAO</name>
<reference evidence="2 3" key="1">
    <citation type="submission" date="2016-06" db="EMBL/GenBank/DDBJ databases">
        <authorList>
            <person name="Nicholson A.C."/>
        </authorList>
    </citation>
    <scope>NUCLEOTIDE SEQUENCE [LARGE SCALE GENOMIC DNA]</scope>
    <source>
        <strain evidence="2 3">G4123</strain>
    </source>
</reference>
<sequence length="368" mass="43305">MIILKLNIMNAINNKSEVFNPILYQNTIGEELCEIFTTNNYSFDILTCLKNNIEEIKCITKLSKKEIKEITQKINNQLLYNYFINFQEDYKISKGKADAEFRVLKKIYSKIKHIESFVDEDFKDGIDKLEDISNFLEIDDEKNIFNEVNKNIALYKISNFKPDNFNLYSWLKKGEHDFKKKQISFYNKEKLQKWLDSEEWKNKINDPNYFLELPGIFNKFGVGLIYTPYLEKTVYGCVRWFDGVPLVQISDRGKSLATLWYVLFHELGHVIKHENDEIFEGSIEVSKSKINAKEKEANSFANSYLFGGDSLRRFIFAQKGQYIGDKNFIEHCSSRYNIHPILIAFWAQKAQLKGIYFNNYTTSISFSK</sequence>
<dbReference type="Pfam" id="PF06114">
    <property type="entry name" value="Peptidase_M78"/>
    <property type="match status" value="1"/>
</dbReference>
<dbReference type="InterPro" id="IPR010359">
    <property type="entry name" value="IrrE_HExxH"/>
</dbReference>
<evidence type="ECO:0000259" key="1">
    <source>
        <dbReference type="Pfam" id="PF06114"/>
    </source>
</evidence>
<gene>
    <name evidence="2" type="ORF">BAY32_16750</name>
</gene>
<organism evidence="2 3">
    <name type="scientific">Elizabethkingia ursingii</name>
    <dbReference type="NCBI Taxonomy" id="1756150"/>
    <lineage>
        <taxon>Bacteria</taxon>
        <taxon>Pseudomonadati</taxon>
        <taxon>Bacteroidota</taxon>
        <taxon>Flavobacteriia</taxon>
        <taxon>Flavobacteriales</taxon>
        <taxon>Weeksellaceae</taxon>
        <taxon>Elizabethkingia</taxon>
    </lineage>
</organism>
<evidence type="ECO:0000313" key="2">
    <source>
        <dbReference type="EMBL" id="OPB79354.1"/>
    </source>
</evidence>
<evidence type="ECO:0000313" key="3">
    <source>
        <dbReference type="Proteomes" id="UP000190816"/>
    </source>
</evidence>
<proteinExistence type="predicted"/>
<accession>A0AAJ3NES0</accession>
<feature type="domain" description="IrrE N-terminal-like" evidence="1">
    <location>
        <begin position="219"/>
        <end position="307"/>
    </location>
</feature>